<dbReference type="InterPro" id="IPR055259">
    <property type="entry name" value="YkvP/CgeB_Glyco_trans-like"/>
</dbReference>
<dbReference type="Proteomes" id="UP000665561">
    <property type="component" value="Unassembled WGS sequence"/>
</dbReference>
<dbReference type="SUPFAM" id="SSF53756">
    <property type="entry name" value="UDP-Glycosyltransferase/glycogen phosphorylase"/>
    <property type="match status" value="1"/>
</dbReference>
<keyword evidence="3" id="KW-1185">Reference proteome</keyword>
<evidence type="ECO:0000313" key="2">
    <source>
        <dbReference type="EMBL" id="NBD26508.1"/>
    </source>
</evidence>
<feature type="domain" description="Spore protein YkvP/CgeB glycosyl transferase-like" evidence="1">
    <location>
        <begin position="201"/>
        <end position="358"/>
    </location>
</feature>
<sequence length="363" mass="41930">MQTKERVTDQAATAGFTWGYENGLRDGACEYLVRQLQPAAPAKRNCSVLYVPQGFEAIDQGVIEALRLTVREVYVAEPARMAEQASLVRPDWMLVLNGLHVFPADHLEQVDAVRSLGIRTAIWFADDPYVTADTMYIAPRYDAVLTHELSTIQMYRERGCAKVVYMPLAVDQMRFKPMTVEEKYRSDICFIGQAFWNRVEMFDAIAPYLKTRKVFIAGGLWDRMRSFKELKRFIRMGWLPVEESIRHYNGARIVINLHRTTETGKDNKNVLGLPGRSINPRTYEIAACGTLQLTDRREDLPHYYRPGAEIETFADAEELRAKLEYYLTHEDERRALALRGLRRTLVDHTYTRRLQQIAEVLGW</sequence>
<proteinExistence type="predicted"/>
<name>A0ABW9XVN7_9BACL</name>
<gene>
    <name evidence="2" type="ORF">GT019_21765</name>
</gene>
<organism evidence="2 3">
    <name type="scientific">Paenibacillus glycinis</name>
    <dbReference type="NCBI Taxonomy" id="2697035"/>
    <lineage>
        <taxon>Bacteria</taxon>
        <taxon>Bacillati</taxon>
        <taxon>Bacillota</taxon>
        <taxon>Bacilli</taxon>
        <taxon>Bacillales</taxon>
        <taxon>Paenibacillaceae</taxon>
        <taxon>Paenibacillus</taxon>
    </lineage>
</organism>
<evidence type="ECO:0000259" key="1">
    <source>
        <dbReference type="Pfam" id="PF13524"/>
    </source>
</evidence>
<protein>
    <submittedName>
        <fullName evidence="2">Glycosyltransferase</fullName>
    </submittedName>
</protein>
<comment type="caution">
    <text evidence="2">The sequence shown here is derived from an EMBL/GenBank/DDBJ whole genome shotgun (WGS) entry which is preliminary data.</text>
</comment>
<dbReference type="RefSeq" id="WP_161745369.1">
    <property type="nucleotide sequence ID" value="NZ_JAAAMV010000021.1"/>
</dbReference>
<accession>A0ABW9XVN7</accession>
<reference evidence="2 3" key="1">
    <citation type="submission" date="2020-01" db="EMBL/GenBank/DDBJ databases">
        <title>Paenibacillus soybeanensis sp. nov. isolated from the nodules of soybean (Glycine max(L.) Merr).</title>
        <authorList>
            <person name="Wang H."/>
        </authorList>
    </citation>
    <scope>NUCLEOTIDE SEQUENCE [LARGE SCALE GENOMIC DNA]</scope>
    <source>
        <strain evidence="2 3">T1</strain>
    </source>
</reference>
<evidence type="ECO:0000313" key="3">
    <source>
        <dbReference type="Proteomes" id="UP000665561"/>
    </source>
</evidence>
<dbReference type="Gene3D" id="3.40.50.2000">
    <property type="entry name" value="Glycogen Phosphorylase B"/>
    <property type="match status" value="1"/>
</dbReference>
<dbReference type="EMBL" id="JAAAMV010000021">
    <property type="protein sequence ID" value="NBD26508.1"/>
    <property type="molecule type" value="Genomic_DNA"/>
</dbReference>
<dbReference type="Pfam" id="PF13524">
    <property type="entry name" value="Glyco_trans_1_2"/>
    <property type="match status" value="1"/>
</dbReference>